<name>A0AAD9IW41_9ANNE</name>
<dbReference type="PROSITE" id="PS51406">
    <property type="entry name" value="FIBRINOGEN_C_2"/>
    <property type="match status" value="1"/>
</dbReference>
<dbReference type="InterPro" id="IPR014716">
    <property type="entry name" value="Fibrinogen_a/b/g_C_1"/>
</dbReference>
<dbReference type="Proteomes" id="UP001208570">
    <property type="component" value="Unassembled WGS sequence"/>
</dbReference>
<reference evidence="3" key="1">
    <citation type="journal article" date="2023" name="Mol. Biol. Evol.">
        <title>Third-Generation Sequencing Reveals the Adaptive Role of the Epigenome in Three Deep-Sea Polychaetes.</title>
        <authorList>
            <person name="Perez M."/>
            <person name="Aroh O."/>
            <person name="Sun Y."/>
            <person name="Lan Y."/>
            <person name="Juniper S.K."/>
            <person name="Young C.R."/>
            <person name="Angers B."/>
            <person name="Qian P.Y."/>
        </authorList>
    </citation>
    <scope>NUCLEOTIDE SEQUENCE</scope>
    <source>
        <strain evidence="3">P08H-3</strain>
    </source>
</reference>
<dbReference type="AlphaFoldDB" id="A0AAD9IW41"/>
<feature type="region of interest" description="Disordered" evidence="1">
    <location>
        <begin position="1"/>
        <end position="24"/>
    </location>
</feature>
<gene>
    <name evidence="3" type="ORF">LSH36_1154g00073</name>
</gene>
<proteinExistence type="predicted"/>
<evidence type="ECO:0000259" key="2">
    <source>
        <dbReference type="PROSITE" id="PS51406"/>
    </source>
</evidence>
<dbReference type="InterPro" id="IPR002181">
    <property type="entry name" value="Fibrinogen_a/b/g_C_dom"/>
</dbReference>
<dbReference type="InterPro" id="IPR036056">
    <property type="entry name" value="Fibrinogen-like_C"/>
</dbReference>
<feature type="domain" description="Fibrinogen C-terminal" evidence="2">
    <location>
        <begin position="129"/>
        <end position="223"/>
    </location>
</feature>
<keyword evidence="4" id="KW-1185">Reference proteome</keyword>
<dbReference type="Pfam" id="PF00147">
    <property type="entry name" value="Fibrinogen_C"/>
    <property type="match status" value="1"/>
</dbReference>
<evidence type="ECO:0000313" key="4">
    <source>
        <dbReference type="Proteomes" id="UP001208570"/>
    </source>
</evidence>
<comment type="caution">
    <text evidence="3">The sequence shown here is derived from an EMBL/GenBank/DDBJ whole genome shotgun (WGS) entry which is preliminary data.</text>
</comment>
<protein>
    <recommendedName>
        <fullName evidence="2">Fibrinogen C-terminal domain-containing protein</fullName>
    </recommendedName>
</protein>
<sequence length="223" mass="25346">MRRSERRNNLQICPRRDSNTGGSDLWSSTLPLDHGGALKWSGVKFKGYLPVRFQRQSLIPDEEDFLTDDSNDTRTIFSLGDDVQISVFSHFRIQLPPEKGHPTNVALIRTNMKCGGYPYASPLSGAETKTWTGRWSTCTLIQKTMSGDKENCLCDEIQIIRIPYSVEDSSWSLCDASLRFTSDNLYNKVLLRRKDGSESFNREWQDYKQGSGSLDGEFWAGNL</sequence>
<evidence type="ECO:0000256" key="1">
    <source>
        <dbReference type="SAM" id="MobiDB-lite"/>
    </source>
</evidence>
<dbReference type="EMBL" id="JAODUP010001154">
    <property type="protein sequence ID" value="KAK2141140.1"/>
    <property type="molecule type" value="Genomic_DNA"/>
</dbReference>
<evidence type="ECO:0000313" key="3">
    <source>
        <dbReference type="EMBL" id="KAK2141140.1"/>
    </source>
</evidence>
<dbReference type="Gene3D" id="3.90.215.10">
    <property type="entry name" value="Gamma Fibrinogen, chain A, domain 1"/>
    <property type="match status" value="1"/>
</dbReference>
<accession>A0AAD9IW41</accession>
<dbReference type="SUPFAM" id="SSF56496">
    <property type="entry name" value="Fibrinogen C-terminal domain-like"/>
    <property type="match status" value="1"/>
</dbReference>
<organism evidence="3 4">
    <name type="scientific">Paralvinella palmiformis</name>
    <dbReference type="NCBI Taxonomy" id="53620"/>
    <lineage>
        <taxon>Eukaryota</taxon>
        <taxon>Metazoa</taxon>
        <taxon>Spiralia</taxon>
        <taxon>Lophotrochozoa</taxon>
        <taxon>Annelida</taxon>
        <taxon>Polychaeta</taxon>
        <taxon>Sedentaria</taxon>
        <taxon>Canalipalpata</taxon>
        <taxon>Terebellida</taxon>
        <taxon>Terebelliformia</taxon>
        <taxon>Alvinellidae</taxon>
        <taxon>Paralvinella</taxon>
    </lineage>
</organism>